<dbReference type="EMBL" id="JACHXH010000010">
    <property type="protein sequence ID" value="MBB3135437.1"/>
    <property type="molecule type" value="Genomic_DNA"/>
</dbReference>
<dbReference type="Proteomes" id="UP000518315">
    <property type="component" value="Unassembled WGS sequence"/>
</dbReference>
<comment type="caution">
    <text evidence="1">The sequence shown here is derived from an EMBL/GenBank/DDBJ whole genome shotgun (WGS) entry which is preliminary data.</text>
</comment>
<reference evidence="1 2" key="1">
    <citation type="submission" date="2020-08" db="EMBL/GenBank/DDBJ databases">
        <title>Genomic Encyclopedia of Type Strains, Phase III (KMG-III): the genomes of soil and plant-associated and newly described type strains.</title>
        <authorList>
            <person name="Whitman W."/>
        </authorList>
    </citation>
    <scope>NUCLEOTIDE SEQUENCE [LARGE SCALE GENOMIC DNA]</scope>
    <source>
        <strain evidence="1 2">CECT 4113</strain>
    </source>
</reference>
<organism evidence="1 2">
    <name type="scientific">Rhizobium pisi</name>
    <dbReference type="NCBI Taxonomy" id="574561"/>
    <lineage>
        <taxon>Bacteria</taxon>
        <taxon>Pseudomonadati</taxon>
        <taxon>Pseudomonadota</taxon>
        <taxon>Alphaproteobacteria</taxon>
        <taxon>Hyphomicrobiales</taxon>
        <taxon>Rhizobiaceae</taxon>
        <taxon>Rhizobium/Agrobacterium group</taxon>
        <taxon>Rhizobium</taxon>
    </lineage>
</organism>
<evidence type="ECO:0000313" key="1">
    <source>
        <dbReference type="EMBL" id="MBB3135437.1"/>
    </source>
</evidence>
<proteinExistence type="predicted"/>
<keyword evidence="2" id="KW-1185">Reference proteome</keyword>
<gene>
    <name evidence="1" type="ORF">FHS26_003182</name>
</gene>
<accession>A0A7W5G013</accession>
<protein>
    <submittedName>
        <fullName evidence="1">Uncharacterized protein</fullName>
    </submittedName>
</protein>
<name>A0A7W5G013_9HYPH</name>
<sequence length="273" mass="29743">MPAILQASGRFGRATGLLMIRNASPSNLLTTVRSDAEKARICAANNADLYQALFRAHGLPDQRTSAFWSSNAIAPPYYSNMTTLDPDATEEQRIEIGRLTDRLGRRPGFKDGFSRLDLVDKGFQLLFSASWIWAEPHSISAGAPQYWARICDTASLDRWERSWKEAGSPTDANVFTPALLSDPNVHIYGRLAGDGFNAGCIVNRSPEAVGISNVFSLTGTPQAFRDAVSLATNAFSPDLPLVGYDRGAAPNEMTKLGFRSVGKLRIWLSDDGS</sequence>
<dbReference type="AlphaFoldDB" id="A0A7W5G013"/>
<evidence type="ECO:0000313" key="2">
    <source>
        <dbReference type="Proteomes" id="UP000518315"/>
    </source>
</evidence>